<accession>A0AAV5IEI4</accession>
<name>A0AAV5IEI4_9ROSI</name>
<dbReference type="EMBL" id="BPVZ01000009">
    <property type="protein sequence ID" value="GKU96074.1"/>
    <property type="molecule type" value="Genomic_DNA"/>
</dbReference>
<dbReference type="PANTHER" id="PTHR33825">
    <property type="entry name" value="CHITINASE-LIKE PROTEIN"/>
    <property type="match status" value="1"/>
</dbReference>
<organism evidence="3 4">
    <name type="scientific">Rubroshorea leprosula</name>
    <dbReference type="NCBI Taxonomy" id="152421"/>
    <lineage>
        <taxon>Eukaryota</taxon>
        <taxon>Viridiplantae</taxon>
        <taxon>Streptophyta</taxon>
        <taxon>Embryophyta</taxon>
        <taxon>Tracheophyta</taxon>
        <taxon>Spermatophyta</taxon>
        <taxon>Magnoliopsida</taxon>
        <taxon>eudicotyledons</taxon>
        <taxon>Gunneridae</taxon>
        <taxon>Pentapetalae</taxon>
        <taxon>rosids</taxon>
        <taxon>malvids</taxon>
        <taxon>Malvales</taxon>
        <taxon>Dipterocarpaceae</taxon>
        <taxon>Rubroshorea</taxon>
    </lineage>
</organism>
<reference evidence="3 4" key="1">
    <citation type="journal article" date="2021" name="Commun. Biol.">
        <title>The genome of Shorea leprosula (Dipterocarpaceae) highlights the ecological relevance of drought in aseasonal tropical rainforests.</title>
        <authorList>
            <person name="Ng K.K.S."/>
            <person name="Kobayashi M.J."/>
            <person name="Fawcett J.A."/>
            <person name="Hatakeyama M."/>
            <person name="Paape T."/>
            <person name="Ng C.H."/>
            <person name="Ang C.C."/>
            <person name="Tnah L.H."/>
            <person name="Lee C.T."/>
            <person name="Nishiyama T."/>
            <person name="Sese J."/>
            <person name="O'Brien M.J."/>
            <person name="Copetti D."/>
            <person name="Mohd Noor M.I."/>
            <person name="Ong R.C."/>
            <person name="Putra M."/>
            <person name="Sireger I.Z."/>
            <person name="Indrioko S."/>
            <person name="Kosugi Y."/>
            <person name="Izuno A."/>
            <person name="Isagi Y."/>
            <person name="Lee S.L."/>
            <person name="Shimizu K.K."/>
        </authorList>
    </citation>
    <scope>NUCLEOTIDE SEQUENCE [LARGE SCALE GENOMIC DNA]</scope>
    <source>
        <strain evidence="3">214</strain>
    </source>
</reference>
<evidence type="ECO:0000256" key="2">
    <source>
        <dbReference type="SAM" id="Phobius"/>
    </source>
</evidence>
<feature type="region of interest" description="Disordered" evidence="1">
    <location>
        <begin position="151"/>
        <end position="174"/>
    </location>
</feature>
<evidence type="ECO:0000313" key="4">
    <source>
        <dbReference type="Proteomes" id="UP001054252"/>
    </source>
</evidence>
<sequence>MILRWRCGGVAPVATVTENASNPSPPAFKPIRIPIPISRPQNATVATMAVSPTQPVAVRALGFRLQPSPELGLLSLLFVLSMAVGAIFSLTVVSIPTMDAFRKMSDSMDRLSKTVSEEVPGTLSSFKLSALEINELTQHLSNLRQKLSSFKVAKKGRKDNPNSPGRRNHRPILD</sequence>
<protein>
    <submittedName>
        <fullName evidence="3">Uncharacterized protein</fullName>
    </submittedName>
</protein>
<evidence type="ECO:0000256" key="1">
    <source>
        <dbReference type="SAM" id="MobiDB-lite"/>
    </source>
</evidence>
<gene>
    <name evidence="3" type="ORF">SLEP1_g9354</name>
</gene>
<keyword evidence="2" id="KW-0472">Membrane</keyword>
<keyword evidence="2" id="KW-0812">Transmembrane</keyword>
<comment type="caution">
    <text evidence="3">The sequence shown here is derived from an EMBL/GenBank/DDBJ whole genome shotgun (WGS) entry which is preliminary data.</text>
</comment>
<dbReference type="AlphaFoldDB" id="A0AAV5IEI4"/>
<keyword evidence="2" id="KW-1133">Transmembrane helix</keyword>
<dbReference type="Proteomes" id="UP001054252">
    <property type="component" value="Unassembled WGS sequence"/>
</dbReference>
<dbReference type="PANTHER" id="PTHR33825:SF4">
    <property type="entry name" value="OS05G0137600 PROTEIN"/>
    <property type="match status" value="1"/>
</dbReference>
<keyword evidence="4" id="KW-1185">Reference proteome</keyword>
<proteinExistence type="predicted"/>
<feature type="transmembrane region" description="Helical" evidence="2">
    <location>
        <begin position="71"/>
        <end position="95"/>
    </location>
</feature>
<evidence type="ECO:0000313" key="3">
    <source>
        <dbReference type="EMBL" id="GKU96074.1"/>
    </source>
</evidence>